<dbReference type="NCBIfam" id="TIGR00214">
    <property type="entry name" value="lipB"/>
    <property type="match status" value="1"/>
</dbReference>
<proteinExistence type="inferred from homology"/>
<comment type="catalytic activity">
    <reaction evidence="5">
        <text>octanoyl-[ACP] + L-lysyl-[protein] = N(6)-octanoyl-L-lysyl-[protein] + holo-[ACP] + H(+)</text>
        <dbReference type="Rhea" id="RHEA:17665"/>
        <dbReference type="Rhea" id="RHEA-COMP:9636"/>
        <dbReference type="Rhea" id="RHEA-COMP:9685"/>
        <dbReference type="Rhea" id="RHEA-COMP:9752"/>
        <dbReference type="Rhea" id="RHEA-COMP:9928"/>
        <dbReference type="ChEBI" id="CHEBI:15378"/>
        <dbReference type="ChEBI" id="CHEBI:29969"/>
        <dbReference type="ChEBI" id="CHEBI:64479"/>
        <dbReference type="ChEBI" id="CHEBI:78463"/>
        <dbReference type="ChEBI" id="CHEBI:78809"/>
        <dbReference type="EC" id="2.3.1.181"/>
    </reaction>
</comment>
<dbReference type="InterPro" id="IPR000544">
    <property type="entry name" value="Octanoyltransferase"/>
</dbReference>
<comment type="similarity">
    <text evidence="5">Belongs to the LipB family.</text>
</comment>
<reference evidence="7 8" key="1">
    <citation type="submission" date="2019-04" db="EMBL/GenBank/DDBJ databases">
        <authorList>
            <person name="Van Vliet M D."/>
        </authorList>
    </citation>
    <scope>NUCLEOTIDE SEQUENCE [LARGE SCALE GENOMIC DNA]</scope>
    <source>
        <strain evidence="7 8">F1</strain>
    </source>
</reference>
<accession>A0A6C2U3D8</accession>
<evidence type="ECO:0000256" key="5">
    <source>
        <dbReference type="HAMAP-Rule" id="MF_00013"/>
    </source>
</evidence>
<keyword evidence="8" id="KW-1185">Reference proteome</keyword>
<evidence type="ECO:0000256" key="2">
    <source>
        <dbReference type="ARBA" id="ARBA00022679"/>
    </source>
</evidence>
<feature type="site" description="Lowers pKa of active site Cys" evidence="5">
    <location>
        <position position="140"/>
    </location>
</feature>
<evidence type="ECO:0000259" key="6">
    <source>
        <dbReference type="PROSITE" id="PS51733"/>
    </source>
</evidence>
<dbReference type="EC" id="2.3.1.181" evidence="5"/>
<sequence length="239" mass="26535">MKAWSVSFSNPVPYRQGLDIQRRLLKARQDGLIPDTVLILQHTPTVTLGNRGRDNYLLKTEAEYRELGIDLFHVERGGDVTFHGPGQWVLYPILYLGGNDADSHGYLNNLEETAIRTLADHGIEGFRREGKSGAWTQAGKIAAIGFRLKKWVSFHGMSFNVANDLMGFDTIVPCGLVGEPVATMKTILGDQCPEMPAVGDSLLNHFSTVCNRELERFDADGELPPDLARFIVDEDSSFV</sequence>
<dbReference type="GO" id="GO:0005737">
    <property type="term" value="C:cytoplasm"/>
    <property type="evidence" value="ECO:0007669"/>
    <property type="project" value="UniProtKB-SubCell"/>
</dbReference>
<dbReference type="Pfam" id="PF21948">
    <property type="entry name" value="LplA-B_cat"/>
    <property type="match status" value="1"/>
</dbReference>
<keyword evidence="2 5" id="KW-0808">Transferase</keyword>
<keyword evidence="3 5" id="KW-0012">Acyltransferase</keyword>
<dbReference type="Gene3D" id="3.30.930.10">
    <property type="entry name" value="Bira Bifunctional Protein, Domain 2"/>
    <property type="match status" value="1"/>
</dbReference>
<comment type="pathway">
    <text evidence="1 5">Protein modification; protein lipoylation via endogenous pathway; protein N(6)-(lipoyl)lysine from octanoyl-[acyl-carrier-protein]: step 1/2.</text>
</comment>
<feature type="binding site" evidence="5">
    <location>
        <begin position="76"/>
        <end position="83"/>
    </location>
    <ligand>
        <name>substrate</name>
    </ligand>
</feature>
<dbReference type="EMBL" id="CAAHFG010000001">
    <property type="protein sequence ID" value="VGO14522.1"/>
    <property type="molecule type" value="Genomic_DNA"/>
</dbReference>
<comment type="subcellular location">
    <subcellularLocation>
        <location evidence="5">Cytoplasm</location>
    </subcellularLocation>
</comment>
<feature type="binding site" evidence="5">
    <location>
        <begin position="156"/>
        <end position="158"/>
    </location>
    <ligand>
        <name>substrate</name>
    </ligand>
</feature>
<dbReference type="RefSeq" id="WP_168442289.1">
    <property type="nucleotide sequence ID" value="NZ_CAAHFG010000001.1"/>
</dbReference>
<evidence type="ECO:0000313" key="7">
    <source>
        <dbReference type="EMBL" id="VGO14522.1"/>
    </source>
</evidence>
<dbReference type="UniPathway" id="UPA00538">
    <property type="reaction ID" value="UER00592"/>
</dbReference>
<organism evidence="7 8">
    <name type="scientific">Pontiella desulfatans</name>
    <dbReference type="NCBI Taxonomy" id="2750659"/>
    <lineage>
        <taxon>Bacteria</taxon>
        <taxon>Pseudomonadati</taxon>
        <taxon>Kiritimatiellota</taxon>
        <taxon>Kiritimatiellia</taxon>
        <taxon>Kiritimatiellales</taxon>
        <taxon>Pontiellaceae</taxon>
        <taxon>Pontiella</taxon>
    </lineage>
</organism>
<dbReference type="Proteomes" id="UP000366872">
    <property type="component" value="Unassembled WGS sequence"/>
</dbReference>
<evidence type="ECO:0000256" key="3">
    <source>
        <dbReference type="ARBA" id="ARBA00023315"/>
    </source>
</evidence>
<dbReference type="InterPro" id="IPR045864">
    <property type="entry name" value="aa-tRNA-synth_II/BPL/LPL"/>
</dbReference>
<dbReference type="PANTHER" id="PTHR10993">
    <property type="entry name" value="OCTANOYLTRANSFERASE"/>
    <property type="match status" value="1"/>
</dbReference>
<feature type="active site" description="Acyl-thioester intermediate" evidence="5">
    <location>
        <position position="174"/>
    </location>
</feature>
<protein>
    <recommendedName>
        <fullName evidence="5">Octanoyltransferase</fullName>
        <ecNumber evidence="5">2.3.1.181</ecNumber>
    </recommendedName>
    <alternativeName>
        <fullName evidence="5">Lipoate-protein ligase B</fullName>
    </alternativeName>
    <alternativeName>
        <fullName evidence="5">Lipoyl/octanoyl transferase</fullName>
    </alternativeName>
    <alternativeName>
        <fullName evidence="5">Octanoyl-[acyl-carrier-protein]-protein N-octanoyltransferase</fullName>
    </alternativeName>
</protein>
<name>A0A6C2U3D8_PONDE</name>
<dbReference type="PROSITE" id="PS01313">
    <property type="entry name" value="LIPB"/>
    <property type="match status" value="1"/>
</dbReference>
<keyword evidence="5" id="KW-0963">Cytoplasm</keyword>
<dbReference type="CDD" id="cd16444">
    <property type="entry name" value="LipB"/>
    <property type="match status" value="1"/>
</dbReference>
<comment type="miscellaneous">
    <text evidence="5">In the reaction, the free carboxyl group of octanoic acid is attached via an amide linkage to the epsilon-amino group of a specific lysine residue of lipoyl domains of lipoate-dependent enzymes.</text>
</comment>
<dbReference type="GO" id="GO:0009249">
    <property type="term" value="P:protein lipoylation"/>
    <property type="evidence" value="ECO:0007669"/>
    <property type="project" value="InterPro"/>
</dbReference>
<feature type="domain" description="BPL/LPL catalytic" evidence="6">
    <location>
        <begin position="31"/>
        <end position="214"/>
    </location>
</feature>
<comment type="function">
    <text evidence="4 5">Catalyzes the transfer of endogenously produced octanoic acid from octanoyl-acyl-carrier-protein onto the lipoyl domains of lipoate-dependent enzymes. Lipoyl-ACP can also act as a substrate although octanoyl-ACP is likely to be the physiological substrate.</text>
</comment>
<dbReference type="GO" id="GO:0033819">
    <property type="term" value="F:lipoyl(octanoyl) transferase activity"/>
    <property type="evidence" value="ECO:0007669"/>
    <property type="project" value="UniProtKB-EC"/>
</dbReference>
<dbReference type="AlphaFoldDB" id="A0A6C2U3D8"/>
<feature type="binding site" evidence="5">
    <location>
        <begin position="143"/>
        <end position="145"/>
    </location>
    <ligand>
        <name>substrate</name>
    </ligand>
</feature>
<evidence type="ECO:0000256" key="4">
    <source>
        <dbReference type="ARBA" id="ARBA00024732"/>
    </source>
</evidence>
<evidence type="ECO:0000256" key="1">
    <source>
        <dbReference type="ARBA" id="ARBA00004821"/>
    </source>
</evidence>
<dbReference type="HAMAP" id="MF_00013">
    <property type="entry name" value="LipB"/>
    <property type="match status" value="1"/>
</dbReference>
<dbReference type="InterPro" id="IPR004143">
    <property type="entry name" value="BPL_LPL_catalytic"/>
</dbReference>
<dbReference type="PROSITE" id="PS51733">
    <property type="entry name" value="BPL_LPL_CATALYTIC"/>
    <property type="match status" value="1"/>
</dbReference>
<gene>
    <name evidence="5 7" type="primary">lipB</name>
    <name evidence="7" type="ORF">PDESU_03084</name>
</gene>
<dbReference type="SUPFAM" id="SSF55681">
    <property type="entry name" value="Class II aaRS and biotin synthetases"/>
    <property type="match status" value="1"/>
</dbReference>
<evidence type="ECO:0000313" key="8">
    <source>
        <dbReference type="Proteomes" id="UP000366872"/>
    </source>
</evidence>
<dbReference type="PANTHER" id="PTHR10993:SF7">
    <property type="entry name" value="LIPOYLTRANSFERASE 2, MITOCHONDRIAL-RELATED"/>
    <property type="match status" value="1"/>
</dbReference>
<dbReference type="InterPro" id="IPR020605">
    <property type="entry name" value="Octanoyltransferase_CS"/>
</dbReference>